<feature type="domain" description="Myb-like" evidence="3">
    <location>
        <begin position="447"/>
        <end position="506"/>
    </location>
</feature>
<evidence type="ECO:0000259" key="4">
    <source>
        <dbReference type="PROSITE" id="PS51294"/>
    </source>
</evidence>
<feature type="compositionally biased region" description="Basic and acidic residues" evidence="2">
    <location>
        <begin position="577"/>
        <end position="588"/>
    </location>
</feature>
<feature type="domain" description="Myb-like" evidence="3">
    <location>
        <begin position="382"/>
        <end position="441"/>
    </location>
</feature>
<feature type="compositionally biased region" description="Polar residues" evidence="2">
    <location>
        <begin position="1763"/>
        <end position="1772"/>
    </location>
</feature>
<feature type="compositionally biased region" description="Low complexity" evidence="2">
    <location>
        <begin position="185"/>
        <end position="195"/>
    </location>
</feature>
<dbReference type="OrthoDB" id="504170at2759"/>
<dbReference type="KEGG" id="aaf:AURANDRAFT_65933"/>
<dbReference type="PANTHER" id="PTHR46734">
    <property type="entry name" value="TELOMERIC REPEAT-BINDING FACTOR 1 TERF1"/>
    <property type="match status" value="1"/>
</dbReference>
<reference evidence="5 6" key="1">
    <citation type="journal article" date="2011" name="Proc. Natl. Acad. Sci. U.S.A.">
        <title>Niche of harmful alga Aureococcus anophagefferens revealed through ecogenomics.</title>
        <authorList>
            <person name="Gobler C.J."/>
            <person name="Berry D.L."/>
            <person name="Dyhrman S.T."/>
            <person name="Wilhelm S.W."/>
            <person name="Salamov A."/>
            <person name="Lobanov A.V."/>
            <person name="Zhang Y."/>
            <person name="Collier J.L."/>
            <person name="Wurch L.L."/>
            <person name="Kustka A.B."/>
            <person name="Dill B.D."/>
            <person name="Shah M."/>
            <person name="VerBerkmoes N.C."/>
            <person name="Kuo A."/>
            <person name="Terry A."/>
            <person name="Pangilinan J."/>
            <person name="Lindquist E.A."/>
            <person name="Lucas S."/>
            <person name="Paulsen I.T."/>
            <person name="Hattenrath-Lehmann T.K."/>
            <person name="Talmage S.C."/>
            <person name="Walker E.A."/>
            <person name="Koch F."/>
            <person name="Burson A.M."/>
            <person name="Marcoval M.A."/>
            <person name="Tang Y.Z."/>
            <person name="Lecleir G.R."/>
            <person name="Coyne K.J."/>
            <person name="Berg G.M."/>
            <person name="Bertrand E.M."/>
            <person name="Saito M.A."/>
            <person name="Gladyshev V.N."/>
            <person name="Grigoriev I.V."/>
        </authorList>
    </citation>
    <scope>NUCLEOTIDE SEQUENCE [LARGE SCALE GENOMIC DNA]</scope>
    <source>
        <strain evidence="6">CCMP 1984</strain>
    </source>
</reference>
<feature type="region of interest" description="Disordered" evidence="2">
    <location>
        <begin position="2201"/>
        <end position="2239"/>
    </location>
</feature>
<feature type="compositionally biased region" description="Basic and acidic residues" evidence="2">
    <location>
        <begin position="265"/>
        <end position="277"/>
    </location>
</feature>
<feature type="region of interest" description="Disordered" evidence="2">
    <location>
        <begin position="1763"/>
        <end position="1782"/>
    </location>
</feature>
<accession>F0YFR1</accession>
<evidence type="ECO:0000313" key="5">
    <source>
        <dbReference type="EMBL" id="EGB05971.1"/>
    </source>
</evidence>
<evidence type="ECO:0000259" key="3">
    <source>
        <dbReference type="PROSITE" id="PS50090"/>
    </source>
</evidence>
<dbReference type="Gene3D" id="1.10.10.60">
    <property type="entry name" value="Homeodomain-like"/>
    <property type="match status" value="3"/>
</dbReference>
<dbReference type="CDD" id="cd11660">
    <property type="entry name" value="SANT_TRF"/>
    <property type="match status" value="3"/>
</dbReference>
<feature type="compositionally biased region" description="Low complexity" evidence="2">
    <location>
        <begin position="64"/>
        <end position="76"/>
    </location>
</feature>
<feature type="region of interest" description="Disordered" evidence="2">
    <location>
        <begin position="577"/>
        <end position="607"/>
    </location>
</feature>
<feature type="compositionally biased region" description="Low complexity" evidence="2">
    <location>
        <begin position="90"/>
        <end position="101"/>
    </location>
</feature>
<dbReference type="InterPro" id="IPR003961">
    <property type="entry name" value="FN3_dom"/>
</dbReference>
<dbReference type="PROSITE" id="PS51294">
    <property type="entry name" value="HTH_MYB"/>
    <property type="match status" value="2"/>
</dbReference>
<keyword evidence="6" id="KW-1185">Reference proteome</keyword>
<dbReference type="RefSeq" id="XP_009039231.1">
    <property type="nucleotide sequence ID" value="XM_009040983.1"/>
</dbReference>
<feature type="compositionally biased region" description="Basic and acidic residues" evidence="2">
    <location>
        <begin position="596"/>
        <end position="607"/>
    </location>
</feature>
<organism evidence="6">
    <name type="scientific">Aureococcus anophagefferens</name>
    <name type="common">Harmful bloom alga</name>
    <dbReference type="NCBI Taxonomy" id="44056"/>
    <lineage>
        <taxon>Eukaryota</taxon>
        <taxon>Sar</taxon>
        <taxon>Stramenopiles</taxon>
        <taxon>Ochrophyta</taxon>
        <taxon>Pelagophyceae</taxon>
        <taxon>Pelagomonadales</taxon>
        <taxon>Pelagomonadaceae</taxon>
        <taxon>Aureococcus</taxon>
    </lineage>
</organism>
<feature type="compositionally biased region" description="Basic and acidic residues" evidence="2">
    <location>
        <begin position="125"/>
        <end position="151"/>
    </location>
</feature>
<dbReference type="GeneID" id="20225573"/>
<dbReference type="InterPro" id="IPR013783">
    <property type="entry name" value="Ig-like_fold"/>
</dbReference>
<dbReference type="InterPro" id="IPR036116">
    <property type="entry name" value="FN3_sf"/>
</dbReference>
<dbReference type="PANTHER" id="PTHR46734:SF1">
    <property type="entry name" value="TELOMERIC REPEAT-BINDING FACTOR 1"/>
    <property type="match status" value="1"/>
</dbReference>
<dbReference type="InterPro" id="IPR052450">
    <property type="entry name" value="TRBD-Containing_Protein"/>
</dbReference>
<dbReference type="eggNOG" id="KOG0048">
    <property type="taxonomic scope" value="Eukaryota"/>
</dbReference>
<dbReference type="InterPro" id="IPR009057">
    <property type="entry name" value="Homeodomain-like_sf"/>
</dbReference>
<feature type="domain" description="Myb-like" evidence="3">
    <location>
        <begin position="508"/>
        <end position="567"/>
    </location>
</feature>
<feature type="domain" description="HTH myb-type" evidence="4">
    <location>
        <begin position="453"/>
        <end position="510"/>
    </location>
</feature>
<evidence type="ECO:0000256" key="1">
    <source>
        <dbReference type="ARBA" id="ARBA00023242"/>
    </source>
</evidence>
<protein>
    <submittedName>
        <fullName evidence="5">Uncharacterized protein</fullName>
    </submittedName>
</protein>
<feature type="region of interest" description="Disordered" evidence="2">
    <location>
        <begin position="30"/>
        <end position="242"/>
    </location>
</feature>
<dbReference type="SUPFAM" id="SSF46689">
    <property type="entry name" value="Homeodomain-like"/>
    <property type="match status" value="3"/>
</dbReference>
<dbReference type="CDD" id="cd00063">
    <property type="entry name" value="FN3"/>
    <property type="match status" value="1"/>
</dbReference>
<dbReference type="SMART" id="SM00717">
    <property type="entry name" value="SANT"/>
    <property type="match status" value="3"/>
</dbReference>
<feature type="region of interest" description="Disordered" evidence="2">
    <location>
        <begin position="265"/>
        <end position="305"/>
    </location>
</feature>
<dbReference type="Proteomes" id="UP000002729">
    <property type="component" value="Unassembled WGS sequence"/>
</dbReference>
<dbReference type="InParanoid" id="F0YFR1"/>
<dbReference type="Pfam" id="PF00249">
    <property type="entry name" value="Myb_DNA-binding"/>
    <property type="match status" value="2"/>
</dbReference>
<name>F0YFR1_AURAN</name>
<feature type="region of interest" description="Disordered" evidence="2">
    <location>
        <begin position="361"/>
        <end position="397"/>
    </location>
</feature>
<feature type="compositionally biased region" description="Basic and acidic residues" evidence="2">
    <location>
        <begin position="158"/>
        <end position="173"/>
    </location>
</feature>
<feature type="compositionally biased region" description="Basic and acidic residues" evidence="2">
    <location>
        <begin position="30"/>
        <end position="57"/>
    </location>
</feature>
<dbReference type="InterPro" id="IPR017930">
    <property type="entry name" value="Myb_dom"/>
</dbReference>
<dbReference type="Gene3D" id="2.60.40.10">
    <property type="entry name" value="Immunoglobulins"/>
    <property type="match status" value="1"/>
</dbReference>
<feature type="domain" description="HTH myb-type" evidence="4">
    <location>
        <begin position="515"/>
        <end position="539"/>
    </location>
</feature>
<proteinExistence type="predicted"/>
<evidence type="ECO:0000313" key="6">
    <source>
        <dbReference type="Proteomes" id="UP000002729"/>
    </source>
</evidence>
<keyword evidence="1" id="KW-0539">Nucleus</keyword>
<gene>
    <name evidence="5" type="ORF">AURANDRAFT_65933</name>
</gene>
<sequence>MAADSVEAARMQLAALDEQRHALKQRLGELEAREAAKRKADDVEEATKRRRESDERTKKQKQTAAAGAAPRAAAAVPPAPAAPETRRAARGPAAARPSRAQRSADREDAPKLPPVERQSRRSAKRDREDRVEQKRLAQERLEEDEKSRWGRESASQAEKVRGRLSGLREKNDGAKLGGPPSSVVAGARRPGAGLRRAGGRRACRDVTNGDSPPPPQGPERAGAPGGIDDGGSRDLSRPGAFGRPFDSGCGDAGCSDALCDGSGRGDGRCAGSGRDDDAGGVAPPKAATLGGTKGQACSARRPPEDGDALLVRWDNFRDGSVRGGYYRCIVSTWAATGERYVHGRDRHAGWWDEPVSFYPDEDDWKHDPAAQDDDAEPPAAKKQRQATRRWTDDETQRLKDGVEAHGVGSWGVIRKDFGFLASGDYEGRTTALMKAKWQKLEKAKLPKVAREYRRWTDDETRRLVEGVAAHGVGSWGAIRKNFGFLASGDDEGRTGDDLYSKWQRLDQREVRRLAPWTDDETRRLVEGVAEHGVGSWRKIQAECGFMKSGGYGGRLIPALKSQWWSLRLRSTLRAKAEEEKEKAKEKGKETKKKRSGKETRRDMTEDEWEQRKAAELMRLSAEREAVLADYDDDITTLFFECEADSCENDGSSLPYYDFCWRVGEARVEMMRVAAMKYQEAIALGRDGEAERAAVDALRRKSCTLCSQRQVEKTTKARDVGKAVYKATTNELFLNTHCVGPWCKNDVTGKTWFFDAVGMRALSPDHEDEASKQTREFVTRDGKKKRRKVNPSAKHATVGAGVDDVVENCVGRCKVCNTMKNILNLRAESKRKEEAGEHLTEERYKTMKANRVERMEYVNEMKIGSRCRYCSLLCTADNVEGFECAHRKETEKFKYQDSSGGNGMCGLVRRNVAFTPEEAARIEFEMNDTNPDTCGNWGKNTGDMPSISCVDSGLYSSNGALSSDGCLVEEFLKGTEPVGGYFAVSLDTTGHSVINRQDVFTVAESGGDGSSMEEMLEAMPNVGDITVTRSAVNEGGNNGGFTWTVTFLRDAGSNGYGQFGDCEQRGTVDNLCNSPGDVPNSLTGDCSKTDGVRGGLEWRVAFLENPGSYDGYTYPPGAGNLDSITYDTSNLQGTTPAVVNEVLRTGSTPFSGTFSVAFNGAKTEEMERQEATDEVEYVIEKLDTIGEIRVDRTDMGLQRIPGVAATIGRDGSSASLVYDASFGDSYDRETSLMDYLAPGEVFRLGGVDGGIYSSHAGKVDGSEMLGSLLDYSENAPVPRSASAPCSAMPSGAAVAATTVVDGNALGGTFALQTADGYTTDQLPYGVSTGALEAALEALLGVGAIEVTTGWELDESSEYGKAYMIEFTTAEGDGATISGTPPCDYVVSGLTNNTTVWKVETAGTGATNPIVDGTFELTLSVSGQSYTTDPIPYDAVGSAFDETGVYETLVASGAVSARTFQLTNDSSVVVASGSLAGILFDNDLIQVEGQRHEGEVYRVSLLDPSGTTFNLTNPATDEARIFLGTSKTAAKVTRVHGGRGTSATSEVFCEEETGYCSSGGRLDFSGSVESKLEALDELIDAGVNVSRYGPDDTNGFSWFVTFLDDSPASSTNDFALSLSTNSLEDYNGTIGGAGASVTLTQWQAGETYSDCTGVSHVVPSDGSGLQNGLLYYTRVTAINSVGYSLPQATDSAMKPVTTPGAPTSVVLSTVSATQLRVQFSSPAWDGGGHEITSYLVEYAMDVAFASTESVTEYYVRVSAGNIQGYGTPQSTAPSSAAPYEESGAPSDVELGITSDSMLTIGHAYPPDGGDDDDVDGSGWFYSGEPAYALSIGGVGNLSACAEWEHPCSTRRRSECLAWDAEEYEVDEQNDLFMSEFLDVADGVTGTRKTGVANAPSGYAYSLVGVSQPPTIYVDESNRSARPFSDDNDEHVVADVFLGPNGTALSIYTLSSSAFSVAFDEALGDQPAMLADGAYLAGGVVATVVDDVVQGSAATGIVLESLHAGMPRGLRYFTRARSSSAVSRWPSSRACTRCCGWSARSSSLVSGPWHLTNVHSPHTVLVPEQMRPNRVPAFFEIVPRRSTVFSPRRIFSSHSGLTQRATSGQAPRATRAVDASAASIIATIWPLGHSFDVAFVVLGERRGAQTEGLSGRFDVDFEAAPYGSRPASKRGANAAPPALQLAASHVYEIQVRISTADEIVETQEQIKAAPNAATRGPLEASAPQDPRGAAPRECPLGNPSAP</sequence>
<dbReference type="SMART" id="SM00060">
    <property type="entry name" value="FN3"/>
    <property type="match status" value="1"/>
</dbReference>
<dbReference type="EMBL" id="GL833137">
    <property type="protein sequence ID" value="EGB05971.1"/>
    <property type="molecule type" value="Genomic_DNA"/>
</dbReference>
<dbReference type="InterPro" id="IPR001005">
    <property type="entry name" value="SANT/Myb"/>
</dbReference>
<dbReference type="PROSITE" id="PS50090">
    <property type="entry name" value="MYB_LIKE"/>
    <property type="match status" value="3"/>
</dbReference>
<evidence type="ECO:0000256" key="2">
    <source>
        <dbReference type="SAM" id="MobiDB-lite"/>
    </source>
</evidence>
<dbReference type="SUPFAM" id="SSF49265">
    <property type="entry name" value="Fibronectin type III"/>
    <property type="match status" value="1"/>
</dbReference>